<dbReference type="InterPro" id="IPR043128">
    <property type="entry name" value="Rev_trsase/Diguanyl_cyclase"/>
</dbReference>
<evidence type="ECO:0000313" key="2">
    <source>
        <dbReference type="EMBL" id="SPC84707.1"/>
    </source>
</evidence>
<feature type="region of interest" description="Disordered" evidence="1">
    <location>
        <begin position="80"/>
        <end position="114"/>
    </location>
</feature>
<name>A0A2N9F131_FAGSY</name>
<organism evidence="2">
    <name type="scientific">Fagus sylvatica</name>
    <name type="common">Beechnut</name>
    <dbReference type="NCBI Taxonomy" id="28930"/>
    <lineage>
        <taxon>Eukaryota</taxon>
        <taxon>Viridiplantae</taxon>
        <taxon>Streptophyta</taxon>
        <taxon>Embryophyta</taxon>
        <taxon>Tracheophyta</taxon>
        <taxon>Spermatophyta</taxon>
        <taxon>Magnoliopsida</taxon>
        <taxon>eudicotyledons</taxon>
        <taxon>Gunneridae</taxon>
        <taxon>Pentapetalae</taxon>
        <taxon>rosids</taxon>
        <taxon>fabids</taxon>
        <taxon>Fagales</taxon>
        <taxon>Fagaceae</taxon>
        <taxon>Fagus</taxon>
    </lineage>
</organism>
<dbReference type="PANTHER" id="PTHR24559:SF431">
    <property type="entry name" value="RNA-DIRECTED DNA POLYMERASE HOMOLOG"/>
    <property type="match status" value="1"/>
</dbReference>
<protein>
    <recommendedName>
        <fullName evidence="3">Reverse transcriptase domain-containing protein</fullName>
    </recommendedName>
</protein>
<gene>
    <name evidence="2" type="ORF">FSB_LOCUS12589</name>
</gene>
<feature type="compositionally biased region" description="Basic and acidic residues" evidence="1">
    <location>
        <begin position="80"/>
        <end position="94"/>
    </location>
</feature>
<feature type="region of interest" description="Disordered" evidence="1">
    <location>
        <begin position="179"/>
        <end position="212"/>
    </location>
</feature>
<dbReference type="AlphaFoldDB" id="A0A2N9F131"/>
<accession>A0A2N9F131</accession>
<dbReference type="CDD" id="cd01647">
    <property type="entry name" value="RT_LTR"/>
    <property type="match status" value="1"/>
</dbReference>
<dbReference type="Gene3D" id="3.30.70.270">
    <property type="match status" value="2"/>
</dbReference>
<feature type="compositionally biased region" description="Basic and acidic residues" evidence="1">
    <location>
        <begin position="187"/>
        <end position="205"/>
    </location>
</feature>
<dbReference type="EMBL" id="OIVN01000728">
    <property type="protein sequence ID" value="SPC84707.1"/>
    <property type="molecule type" value="Genomic_DNA"/>
</dbReference>
<sequence length="555" mass="63883">MFLLASRRLWASSNRSLFQWDLSLLPVCLIVGRLRDHHLARLNEDDLANWSAAAFYSRGIRAYDPFDNVALESLDDPPLKRRKDIEDRKQEPAKQKVPKFSETPERKRTTTPTVRSVQTSIVDQKTYIAGSTEIMDTSQKTAWHKKSKWKHSSDKVSYKNMLAVRQALVQRNLQHKKCKPKTIGLDSLEKSEPSLEDQRPEEPHKPQGRHMHNRYTISWSPKGLLRTSASMIKFTAKQVMIDNVGTYPKTVSKTVDFLVVNCPSAYNAIIGRPTLNWLRAVTSIYHLLIKFPTEHGIGGVRGNQIAARECYLASLGSKGQNQTMTIKEWKTLVKPFEELDTIGLEDRHPEKTTRIGASLPPQIKESLIQFLKSNKDVFVWSHEDMPGINPSIISHKLNVNPSLRPVKQKWRVFAPERNDAIMEEVDKLLMTNFIREVFYPDWLANVVMVKKNTGKWRMCVDFIDLNKACPKDSFPLPRIDQLVDSTTGHKLLTFILKNAGATYQRLMNKMFHDQIGRNVEVYVDDMLFKSTEEDNHLDDLGETFKTLQRHRGQPR</sequence>
<proteinExistence type="predicted"/>
<dbReference type="Gene3D" id="3.10.10.10">
    <property type="entry name" value="HIV Type 1 Reverse Transcriptase, subunit A, domain 1"/>
    <property type="match status" value="1"/>
</dbReference>
<dbReference type="InterPro" id="IPR053134">
    <property type="entry name" value="RNA-dir_DNA_polymerase"/>
</dbReference>
<reference evidence="2" key="1">
    <citation type="submission" date="2018-02" db="EMBL/GenBank/DDBJ databases">
        <authorList>
            <person name="Cohen D.B."/>
            <person name="Kent A.D."/>
        </authorList>
    </citation>
    <scope>NUCLEOTIDE SEQUENCE</scope>
</reference>
<dbReference type="PANTHER" id="PTHR24559">
    <property type="entry name" value="TRANSPOSON TY3-I GAG-POL POLYPROTEIN"/>
    <property type="match status" value="1"/>
</dbReference>
<dbReference type="SUPFAM" id="SSF56672">
    <property type="entry name" value="DNA/RNA polymerases"/>
    <property type="match status" value="1"/>
</dbReference>
<evidence type="ECO:0008006" key="3">
    <source>
        <dbReference type="Google" id="ProtNLM"/>
    </source>
</evidence>
<dbReference type="InterPro" id="IPR043502">
    <property type="entry name" value="DNA/RNA_pol_sf"/>
</dbReference>
<evidence type="ECO:0000256" key="1">
    <source>
        <dbReference type="SAM" id="MobiDB-lite"/>
    </source>
</evidence>